<feature type="transmembrane region" description="Helical" evidence="5">
    <location>
        <begin position="152"/>
        <end position="172"/>
    </location>
</feature>
<keyword evidence="3 5" id="KW-1133">Transmembrane helix</keyword>
<dbReference type="OrthoDB" id="5421146at2"/>
<feature type="transmembrane region" description="Helical" evidence="5">
    <location>
        <begin position="192"/>
        <end position="219"/>
    </location>
</feature>
<dbReference type="RefSeq" id="WP_110812454.1">
    <property type="nucleotide sequence ID" value="NZ_QJTE01000001.1"/>
</dbReference>
<accession>A0A318SUT9</accession>
<evidence type="ECO:0000256" key="4">
    <source>
        <dbReference type="ARBA" id="ARBA00023136"/>
    </source>
</evidence>
<proteinExistence type="predicted"/>
<evidence type="ECO:0000256" key="3">
    <source>
        <dbReference type="ARBA" id="ARBA00022989"/>
    </source>
</evidence>
<feature type="transmembrane region" description="Helical" evidence="5">
    <location>
        <begin position="21"/>
        <end position="48"/>
    </location>
</feature>
<keyword evidence="2 5" id="KW-0812">Transmembrane</keyword>
<dbReference type="Proteomes" id="UP000248311">
    <property type="component" value="Unassembled WGS sequence"/>
</dbReference>
<feature type="transmembrane region" description="Helical" evidence="5">
    <location>
        <begin position="68"/>
        <end position="95"/>
    </location>
</feature>
<keyword evidence="4 5" id="KW-0472">Membrane</keyword>
<evidence type="ECO:0000313" key="6">
    <source>
        <dbReference type="EMBL" id="PYE85383.1"/>
    </source>
</evidence>
<name>A0A318SUT9_9RHOB</name>
<comment type="subcellular location">
    <subcellularLocation>
        <location evidence="1">Membrane</location>
        <topology evidence="1">Multi-pass membrane protein</topology>
    </subcellularLocation>
</comment>
<protein>
    <submittedName>
        <fullName evidence="6">Uncharacterized protein involved in cysteine biosynthesis</fullName>
    </submittedName>
</protein>
<reference evidence="6 7" key="1">
    <citation type="submission" date="2018-06" db="EMBL/GenBank/DDBJ databases">
        <title>Genomic Encyclopedia of Type Strains, Phase III (KMG-III): the genomes of soil and plant-associated and newly described type strains.</title>
        <authorList>
            <person name="Whitman W."/>
        </authorList>
    </citation>
    <scope>NUCLEOTIDE SEQUENCE [LARGE SCALE GENOMIC DNA]</scope>
    <source>
        <strain evidence="6 7">CECT 9025</strain>
    </source>
</reference>
<sequence length="233" mass="24728">MILRDLLRVLGQLGDPRFLRVLALGVGLTLALLIGACAAALWGAGALAPETLRLPLLGEVGWLDDAAGWGAALLVLGLSVFLMIPVASAITSIFLDQVAQAVEDRWYPGLPAAHQVTLLQGLRDTLGFLGLMLALNAGVFALSLVFPPAGPFLFLGLNGWLLGREYFTLAALRREGRAQALALRRRHAGQIWLAGVLMALPLVVPVMNLLVPVLGAAAFTHLYHRVAAPRGGR</sequence>
<dbReference type="InterPro" id="IPR059112">
    <property type="entry name" value="CysZ/EI24"/>
</dbReference>
<evidence type="ECO:0000256" key="2">
    <source>
        <dbReference type="ARBA" id="ARBA00022692"/>
    </source>
</evidence>
<evidence type="ECO:0000256" key="5">
    <source>
        <dbReference type="SAM" id="Phobius"/>
    </source>
</evidence>
<keyword evidence="7" id="KW-1185">Reference proteome</keyword>
<organism evidence="6 7">
    <name type="scientific">Pseudoroseicyclus aestuarii</name>
    <dbReference type="NCBI Taxonomy" id="1795041"/>
    <lineage>
        <taxon>Bacteria</taxon>
        <taxon>Pseudomonadati</taxon>
        <taxon>Pseudomonadota</taxon>
        <taxon>Alphaproteobacteria</taxon>
        <taxon>Rhodobacterales</taxon>
        <taxon>Paracoccaceae</taxon>
        <taxon>Pseudoroseicyclus</taxon>
    </lineage>
</organism>
<feature type="transmembrane region" description="Helical" evidence="5">
    <location>
        <begin position="126"/>
        <end position="146"/>
    </location>
</feature>
<evidence type="ECO:0000256" key="1">
    <source>
        <dbReference type="ARBA" id="ARBA00004141"/>
    </source>
</evidence>
<dbReference type="EMBL" id="QJTE01000001">
    <property type="protein sequence ID" value="PYE85383.1"/>
    <property type="molecule type" value="Genomic_DNA"/>
</dbReference>
<evidence type="ECO:0000313" key="7">
    <source>
        <dbReference type="Proteomes" id="UP000248311"/>
    </source>
</evidence>
<dbReference type="Pfam" id="PF07264">
    <property type="entry name" value="EI24"/>
    <property type="match status" value="1"/>
</dbReference>
<comment type="caution">
    <text evidence="6">The sequence shown here is derived from an EMBL/GenBank/DDBJ whole genome shotgun (WGS) entry which is preliminary data.</text>
</comment>
<dbReference type="AlphaFoldDB" id="A0A318SUT9"/>
<gene>
    <name evidence="6" type="ORF">DFP88_10148</name>
</gene>